<dbReference type="InterPro" id="IPR029787">
    <property type="entry name" value="Nucleotide_cyclase"/>
</dbReference>
<evidence type="ECO:0000313" key="6">
    <source>
        <dbReference type="Proteomes" id="UP000000450"/>
    </source>
</evidence>
<dbReference type="PANTHER" id="PTHR44757">
    <property type="entry name" value="DIGUANYLATE CYCLASE DGCP"/>
    <property type="match status" value="1"/>
</dbReference>
<dbReference type="EMBL" id="CP001392">
    <property type="protein sequence ID" value="ACM34176.1"/>
    <property type="molecule type" value="Genomic_DNA"/>
</dbReference>
<dbReference type="Pfam" id="PF00563">
    <property type="entry name" value="EAL"/>
    <property type="match status" value="1"/>
</dbReference>
<evidence type="ECO:0000256" key="1">
    <source>
        <dbReference type="SAM" id="Coils"/>
    </source>
</evidence>
<protein>
    <submittedName>
        <fullName evidence="5">Diguanylate cyclase/phosphodiesterase</fullName>
    </submittedName>
</protein>
<dbReference type="PROSITE" id="PS50887">
    <property type="entry name" value="GGDEF"/>
    <property type="match status" value="1"/>
</dbReference>
<dbReference type="KEGG" id="dia:Dtpsy_2742"/>
<dbReference type="Proteomes" id="UP000000450">
    <property type="component" value="Chromosome"/>
</dbReference>
<dbReference type="SUPFAM" id="SSF141868">
    <property type="entry name" value="EAL domain-like"/>
    <property type="match status" value="1"/>
</dbReference>
<dbReference type="PROSITE" id="PS50883">
    <property type="entry name" value="EAL"/>
    <property type="match status" value="1"/>
</dbReference>
<dbReference type="SMART" id="SM00267">
    <property type="entry name" value="GGDEF"/>
    <property type="match status" value="1"/>
</dbReference>
<dbReference type="InterPro" id="IPR035919">
    <property type="entry name" value="EAL_sf"/>
</dbReference>
<dbReference type="Gene3D" id="3.30.450.20">
    <property type="entry name" value="PAS domain"/>
    <property type="match status" value="2"/>
</dbReference>
<dbReference type="NCBIfam" id="TIGR00254">
    <property type="entry name" value="GGDEF"/>
    <property type="match status" value="1"/>
</dbReference>
<dbReference type="InterPro" id="IPR000160">
    <property type="entry name" value="GGDEF_dom"/>
</dbReference>
<reference evidence="5 6" key="1">
    <citation type="journal article" date="2010" name="J. Bacteriol.">
        <title>Completed genome sequence of the anaerobic iron-oxidizing bacterium Acidovorax ebreus strain TPSY.</title>
        <authorList>
            <person name="Byrne-Bailey K.G."/>
            <person name="Weber K.A."/>
            <person name="Chair A.H."/>
            <person name="Bose S."/>
            <person name="Knox T."/>
            <person name="Spanbauer T.L."/>
            <person name="Chertkov O."/>
            <person name="Coates J.D."/>
        </authorList>
    </citation>
    <scope>NUCLEOTIDE SEQUENCE [LARGE SCALE GENOMIC DNA]</scope>
    <source>
        <strain evidence="5 6">TPSY</strain>
    </source>
</reference>
<dbReference type="Pfam" id="PF12860">
    <property type="entry name" value="PAS_7"/>
    <property type="match status" value="1"/>
</dbReference>
<dbReference type="InterPro" id="IPR052155">
    <property type="entry name" value="Biofilm_reg_signaling"/>
</dbReference>
<sequence length="894" mass="97220">MKPTPGRRLHLITWGVVAALLAGLAVAVAVLLWHTRADALDVAEARVTRFAAGAEAGMNRTLLSFDVLLAHTEELLALRARDRAGLDVVGADTLLRGVARQNLLLRYVALLDARGAVLASSASTGELDGVELPEGFLAAALAPAVATLSVSQPVVSPTSSERVLYMARQLRMGDGTPLLVVAQVPTEALVAVLMQGLEVPDMELTLERTQGVLLLGVEAPQGTVERQERAAPALQEGGADDGVHAWQASARLSGKPAMVVARPLIYPDLWATVSLPRDAALAGWRQEAQTVLFGALLFAATVVAAGSVVALYLRRMHSARRVVARSKATLDQALEAMVSGFVLLDAQRCVVQWNLRFEEMFPWLVSTIGEGVPFRRVLETTVHYHLPGASAEEKRAWVEERLQQQCTPRGGVEQLLPNGHYVQITERATADGGVVIIYHDVTDLRLATAEVEHLAFYDQLTGLPNRRLLLDQLGDASASAVRTGTHGAVLFIDLDHFKTLNDTLGHEIGDYLLQQVARRLESGVRVGDIVARLGGDEFVVLLAGLATEAERAREQVRAVAEKVVQLLAQPYPIAGQSYHGSCSVGAALFGSVLQTAAEVLKQADIAMYQVKAQRGNAVCFFDPRMQVALSARARLESDLQDALREGQFLLHLQPQFTRDGAVVGVEALLRWQHPERGLVLPAEFIGVAEDSELIVPLGRWVLASACELLARWQASPRLRELSLSVNVSARQFRSPDFVEQLSQLLLRSGAPAHRLELELTESLVLEDVEDSIAKMHQLRTKGVRFAVDDFGTGYSSLAYLTRLPLHRLKIDRTFVHHLGESRSDDVVVQTILGMARNLDLEVVAEGVETEEQRSFLALHGCDVYQGYLLAHPMPVEALQARYGDAPQAQPTAAH</sequence>
<gene>
    <name evidence="5" type="ordered locus">Dtpsy_2742</name>
</gene>
<keyword evidence="2" id="KW-0472">Membrane</keyword>
<dbReference type="Gene3D" id="3.30.70.270">
    <property type="match status" value="1"/>
</dbReference>
<dbReference type="FunFam" id="3.20.20.450:FF:000001">
    <property type="entry name" value="Cyclic di-GMP phosphodiesterase yahA"/>
    <property type="match status" value="1"/>
</dbReference>
<dbReference type="InterPro" id="IPR043128">
    <property type="entry name" value="Rev_trsase/Diguanyl_cyclase"/>
</dbReference>
<evidence type="ECO:0000256" key="2">
    <source>
        <dbReference type="SAM" id="Phobius"/>
    </source>
</evidence>
<organism evidence="5 6">
    <name type="scientific">Acidovorax ebreus (strain TPSY)</name>
    <name type="common">Diaphorobacter sp. (strain TPSY)</name>
    <dbReference type="NCBI Taxonomy" id="535289"/>
    <lineage>
        <taxon>Bacteria</taxon>
        <taxon>Pseudomonadati</taxon>
        <taxon>Pseudomonadota</taxon>
        <taxon>Betaproteobacteria</taxon>
        <taxon>Burkholderiales</taxon>
        <taxon>Comamonadaceae</taxon>
        <taxon>Diaphorobacter</taxon>
    </lineage>
</organism>
<evidence type="ECO:0000259" key="4">
    <source>
        <dbReference type="PROSITE" id="PS50887"/>
    </source>
</evidence>
<dbReference type="Pfam" id="PF00990">
    <property type="entry name" value="GGDEF"/>
    <property type="match status" value="1"/>
</dbReference>
<dbReference type="AlphaFoldDB" id="A0A9J9QEP3"/>
<proteinExistence type="predicted"/>
<dbReference type="SMART" id="SM00052">
    <property type="entry name" value="EAL"/>
    <property type="match status" value="1"/>
</dbReference>
<dbReference type="SUPFAM" id="SSF55785">
    <property type="entry name" value="PYP-like sensor domain (PAS domain)"/>
    <property type="match status" value="1"/>
</dbReference>
<dbReference type="CDD" id="cd01948">
    <property type="entry name" value="EAL"/>
    <property type="match status" value="1"/>
</dbReference>
<feature type="coiled-coil region" evidence="1">
    <location>
        <begin position="542"/>
        <end position="569"/>
    </location>
</feature>
<keyword evidence="6" id="KW-1185">Reference proteome</keyword>
<feature type="transmembrane region" description="Helical" evidence="2">
    <location>
        <begin position="291"/>
        <end position="313"/>
    </location>
</feature>
<dbReference type="CDD" id="cd18773">
    <property type="entry name" value="PDC1_HK_sensor"/>
    <property type="match status" value="1"/>
</dbReference>
<keyword evidence="1" id="KW-0175">Coiled coil</keyword>
<accession>A0A9J9QEP3</accession>
<evidence type="ECO:0000259" key="3">
    <source>
        <dbReference type="PROSITE" id="PS50883"/>
    </source>
</evidence>
<keyword evidence="2" id="KW-0812">Transmembrane</keyword>
<dbReference type="CDD" id="cd01949">
    <property type="entry name" value="GGDEF"/>
    <property type="match status" value="1"/>
</dbReference>
<feature type="domain" description="GGDEF" evidence="4">
    <location>
        <begin position="485"/>
        <end position="623"/>
    </location>
</feature>
<keyword evidence="2" id="KW-1133">Transmembrane helix</keyword>
<dbReference type="InterPro" id="IPR001633">
    <property type="entry name" value="EAL_dom"/>
</dbReference>
<feature type="transmembrane region" description="Helical" evidence="2">
    <location>
        <begin position="12"/>
        <end position="33"/>
    </location>
</feature>
<dbReference type="RefSeq" id="WP_015914067.1">
    <property type="nucleotide sequence ID" value="NC_011992.1"/>
</dbReference>
<feature type="domain" description="EAL" evidence="3">
    <location>
        <begin position="632"/>
        <end position="886"/>
    </location>
</feature>
<dbReference type="PANTHER" id="PTHR44757:SF2">
    <property type="entry name" value="BIOFILM ARCHITECTURE MAINTENANCE PROTEIN MBAA"/>
    <property type="match status" value="1"/>
</dbReference>
<dbReference type="SUPFAM" id="SSF55073">
    <property type="entry name" value="Nucleotide cyclase"/>
    <property type="match status" value="1"/>
</dbReference>
<evidence type="ECO:0000313" key="5">
    <source>
        <dbReference type="EMBL" id="ACM34176.1"/>
    </source>
</evidence>
<dbReference type="InterPro" id="IPR035965">
    <property type="entry name" value="PAS-like_dom_sf"/>
</dbReference>
<name>A0A9J9QEP3_ACIET</name>
<dbReference type="Gene3D" id="3.20.20.450">
    <property type="entry name" value="EAL domain"/>
    <property type="match status" value="1"/>
</dbReference>